<dbReference type="Proteomes" id="UP000239724">
    <property type="component" value="Unassembled WGS sequence"/>
</dbReference>
<accession>A0A2S6MV32</accession>
<feature type="chain" id="PRO_5015615802" description="Ysc84 actin-binding domain-containing protein" evidence="1">
    <location>
        <begin position="34"/>
        <end position="250"/>
    </location>
</feature>
<feature type="signal peptide" evidence="1">
    <location>
        <begin position="1"/>
        <end position="33"/>
    </location>
</feature>
<dbReference type="InterPro" id="IPR051702">
    <property type="entry name" value="SH3_domain_YSC84-like"/>
</dbReference>
<keyword evidence="1" id="KW-0732">Signal</keyword>
<dbReference type="Pfam" id="PF04366">
    <property type="entry name" value="Ysc84"/>
    <property type="match status" value="1"/>
</dbReference>
<protein>
    <recommendedName>
        <fullName evidence="2">Ysc84 actin-binding domain-containing protein</fullName>
    </recommendedName>
</protein>
<feature type="domain" description="Ysc84 actin-binding" evidence="2">
    <location>
        <begin position="132"/>
        <end position="248"/>
    </location>
</feature>
<reference evidence="3 4" key="1">
    <citation type="journal article" date="2018" name="Arch. Microbiol.">
        <title>New insights into the metabolic potential of the phototrophic purple bacterium Rhodopila globiformis DSM 161(T) from its draft genome sequence and evidence for a vanadium-dependent nitrogenase.</title>
        <authorList>
            <person name="Imhoff J.F."/>
            <person name="Rahn T."/>
            <person name="Kunzel S."/>
            <person name="Neulinger S.C."/>
        </authorList>
    </citation>
    <scope>NUCLEOTIDE SEQUENCE [LARGE SCALE GENOMIC DNA]</scope>
    <source>
        <strain evidence="3 4">DSM 161</strain>
    </source>
</reference>
<dbReference type="CDD" id="cd11524">
    <property type="entry name" value="SYLF"/>
    <property type="match status" value="1"/>
</dbReference>
<dbReference type="PANTHER" id="PTHR15629">
    <property type="entry name" value="SH3YL1 PROTEIN"/>
    <property type="match status" value="1"/>
</dbReference>
<organism evidence="3 4">
    <name type="scientific">Rhodopila globiformis</name>
    <name type="common">Rhodopseudomonas globiformis</name>
    <dbReference type="NCBI Taxonomy" id="1071"/>
    <lineage>
        <taxon>Bacteria</taxon>
        <taxon>Pseudomonadati</taxon>
        <taxon>Pseudomonadota</taxon>
        <taxon>Alphaproteobacteria</taxon>
        <taxon>Acetobacterales</taxon>
        <taxon>Acetobacteraceae</taxon>
        <taxon>Rhodopila</taxon>
    </lineage>
</organism>
<dbReference type="AlphaFoldDB" id="A0A2S6MV32"/>
<name>A0A2S6MV32_RHOGL</name>
<sequence length="250" mass="25577">MHQPWRTTMNRMMLAATAALAFGAFASAGPAVAQSGTDNGANGTGHATGMMATNASGQSSARQLVNDATPVVRKIEADHRYDRLLKQAKGIVIMPNLVKGAFLVGGQGGQGVLLKRDSNGTWSDPAFVSLGSVSVGAQAGGKAGPAALILMTDKAVNDLTRANRFSLGAGAGLTIINYSAQGQVSAGKSDIVAWSEQRGVFAGADVNGAVITQNTAEDKAFYGKPVNAREILAGQVRNPQADALKSALPA</sequence>
<dbReference type="EMBL" id="NHRY01000272">
    <property type="protein sequence ID" value="PPQ26221.1"/>
    <property type="molecule type" value="Genomic_DNA"/>
</dbReference>
<gene>
    <name evidence="3" type="ORF">CCS01_30855</name>
</gene>
<evidence type="ECO:0000313" key="3">
    <source>
        <dbReference type="EMBL" id="PPQ26221.1"/>
    </source>
</evidence>
<dbReference type="PANTHER" id="PTHR15629:SF2">
    <property type="entry name" value="SH3 DOMAIN-CONTAINING YSC84-LIKE PROTEIN 1"/>
    <property type="match status" value="1"/>
</dbReference>
<proteinExistence type="predicted"/>
<keyword evidence="4" id="KW-1185">Reference proteome</keyword>
<dbReference type="InterPro" id="IPR007461">
    <property type="entry name" value="Ysc84_actin-binding"/>
</dbReference>
<evidence type="ECO:0000313" key="4">
    <source>
        <dbReference type="Proteomes" id="UP000239724"/>
    </source>
</evidence>
<comment type="caution">
    <text evidence="3">The sequence shown here is derived from an EMBL/GenBank/DDBJ whole genome shotgun (WGS) entry which is preliminary data.</text>
</comment>
<evidence type="ECO:0000259" key="2">
    <source>
        <dbReference type="Pfam" id="PF04366"/>
    </source>
</evidence>
<evidence type="ECO:0000256" key="1">
    <source>
        <dbReference type="SAM" id="SignalP"/>
    </source>
</evidence>
<dbReference type="GO" id="GO:0035091">
    <property type="term" value="F:phosphatidylinositol binding"/>
    <property type="evidence" value="ECO:0007669"/>
    <property type="project" value="TreeGrafter"/>
</dbReference>